<dbReference type="EMBL" id="CP017754">
    <property type="protein sequence ID" value="AOZ06965.1"/>
    <property type="molecule type" value="Genomic_DNA"/>
</dbReference>
<evidence type="ECO:0000256" key="1">
    <source>
        <dbReference type="SAM" id="MobiDB-lite"/>
    </source>
</evidence>
<accession>A0ABM6F622</accession>
<dbReference type="Proteomes" id="UP000177515">
    <property type="component" value="Chromosome 1"/>
</dbReference>
<gene>
    <name evidence="2" type="ORF">BKK80_14865</name>
</gene>
<reference evidence="2 3" key="1">
    <citation type="submission" date="2016-10" db="EMBL/GenBank/DDBJ databases">
        <title>Complete genome sequences of three Cupriavidus strains isolated from various Malaysian environments.</title>
        <authorList>
            <person name="Abdullah A.A.-A."/>
            <person name="Shafie N.A.H."/>
            <person name="Lau N.S."/>
        </authorList>
    </citation>
    <scope>NUCLEOTIDE SEQUENCE [LARGE SCALE GENOMIC DNA]</scope>
    <source>
        <strain evidence="2 3">USMAA1020</strain>
    </source>
</reference>
<keyword evidence="3" id="KW-1185">Reference proteome</keyword>
<name>A0ABM6F622_9BURK</name>
<sequence>MARGTDPLQENLARSAQRGAARFARGASDAAASASQRLAAGMDAAGRTSGYEETGFAGGRGARVQGALGSYCLRTKESGLKVDPFRQELAAPTNCPPR</sequence>
<evidence type="ECO:0000313" key="3">
    <source>
        <dbReference type="Proteomes" id="UP000177515"/>
    </source>
</evidence>
<evidence type="ECO:0000313" key="2">
    <source>
        <dbReference type="EMBL" id="AOZ06965.1"/>
    </source>
</evidence>
<proteinExistence type="predicted"/>
<feature type="region of interest" description="Disordered" evidence="1">
    <location>
        <begin position="41"/>
        <end position="61"/>
    </location>
</feature>
<organism evidence="2 3">
    <name type="scientific">Cupriavidus malaysiensis</name>
    <dbReference type="NCBI Taxonomy" id="367825"/>
    <lineage>
        <taxon>Bacteria</taxon>
        <taxon>Pseudomonadati</taxon>
        <taxon>Pseudomonadota</taxon>
        <taxon>Betaproteobacteria</taxon>
        <taxon>Burkholderiales</taxon>
        <taxon>Burkholderiaceae</taxon>
        <taxon>Cupriavidus</taxon>
    </lineage>
</organism>
<protein>
    <submittedName>
        <fullName evidence="2">Uncharacterized protein</fullName>
    </submittedName>
</protein>
<feature type="region of interest" description="Disordered" evidence="1">
    <location>
        <begin position="1"/>
        <end position="20"/>
    </location>
</feature>